<accession>A0A6G8R1S4</accession>
<dbReference type="Proteomes" id="UP000501266">
    <property type="component" value="Segment"/>
</dbReference>
<dbReference type="EMBL" id="MT024865">
    <property type="protein sequence ID" value="QIN94136.1"/>
    <property type="molecule type" value="Genomic_DNA"/>
</dbReference>
<dbReference type="KEGG" id="vg:77928010"/>
<keyword evidence="2" id="KW-1185">Reference proteome</keyword>
<gene>
    <name evidence="1" type="primary">174</name>
    <name evidence="1" type="ORF">SEA_WAKANDA_174</name>
</gene>
<dbReference type="GeneID" id="77928010"/>
<evidence type="ECO:0000313" key="2">
    <source>
        <dbReference type="Proteomes" id="UP000501266"/>
    </source>
</evidence>
<sequence length="62" mass="7304">MAKHDFVRNSDGSIDIWQLDEGYHNGPRCIRCDDVWCEHCDRDIYDEDCPNGQLELFDLEAE</sequence>
<evidence type="ECO:0000313" key="1">
    <source>
        <dbReference type="EMBL" id="QIN94136.1"/>
    </source>
</evidence>
<reference evidence="1 2" key="1">
    <citation type="submission" date="2020-02" db="EMBL/GenBank/DDBJ databases">
        <authorList>
            <person name="Bullock J.N."/>
            <person name="Barnes M.L."/>
            <person name="Kankolongo K.M."/>
            <person name="Dejene B.A."/>
            <person name="Lindsay P.E."/>
            <person name="Bhuiyan S."/>
            <person name="Nayek S."/>
            <person name="Hughes L.E."/>
            <person name="Garlena R.A."/>
            <person name="Russell D.A."/>
            <person name="Pope W.H."/>
            <person name="Jacobs-Sera D."/>
            <person name="Hatfull G.F."/>
        </authorList>
    </citation>
    <scope>NUCLEOTIDE SEQUENCE [LARGE SCALE GENOMIC DNA]</scope>
</reference>
<protein>
    <submittedName>
        <fullName evidence="1">Uncharacterized protein</fullName>
    </submittedName>
</protein>
<dbReference type="RefSeq" id="YP_010652227.1">
    <property type="nucleotide sequence ID" value="NC_070785.1"/>
</dbReference>
<proteinExistence type="predicted"/>
<name>A0A6G8R1S4_9CAUD</name>
<organism evidence="1 2">
    <name type="scientific">Streptomyces phage Wakanda</name>
    <dbReference type="NCBI Taxonomy" id="2713267"/>
    <lineage>
        <taxon>Viruses</taxon>
        <taxon>Duplodnaviria</taxon>
        <taxon>Heunggongvirae</taxon>
        <taxon>Uroviricota</taxon>
        <taxon>Caudoviricetes</taxon>
        <taxon>Stanwilliamsviridae</taxon>
        <taxon>Loccivirinae</taxon>
        <taxon>Wakandavirus</taxon>
        <taxon>Wakandavirus wakanda</taxon>
    </lineage>
</organism>